<reference evidence="1" key="1">
    <citation type="submission" date="2019-08" db="EMBL/GenBank/DDBJ databases">
        <authorList>
            <person name="Kucharzyk K."/>
            <person name="Murdoch R.W."/>
            <person name="Higgins S."/>
            <person name="Loffler F."/>
        </authorList>
    </citation>
    <scope>NUCLEOTIDE SEQUENCE</scope>
</reference>
<evidence type="ECO:0000313" key="1">
    <source>
        <dbReference type="EMBL" id="MPM91439.1"/>
    </source>
</evidence>
<name>A0A645DQB4_9ZZZZ</name>
<accession>A0A645DQB4</accession>
<sequence length="284" mass="30424">MNIVLFKITLHVGGVFATHLYVGAKPVKNAHLFLCGKHIGGPAAVGVQCNKANHVAHFKLWVLLVCQLYGGSTGNKLVMQGLKPHGGVVRASHHVAAIPPHRAKRKRIAHRHRAAVDLVKGQPVGDFVFVALKNGAAIPRKVVNALPPGPAIIGFYQSIRHFVMRNSHQWLNAVLVAFVQNIVVELQAGLVGLVLHTGGEDAGPCNRKAEAPKPHFRHQCNVLFVMVVKVNGFMAGVKSPLFHRGREALWGRFAAAGAKVRHGNALAVQVPPALQLVCGNGPAP</sequence>
<gene>
    <name evidence="1" type="ORF">SDC9_138568</name>
</gene>
<organism evidence="1">
    <name type="scientific">bioreactor metagenome</name>
    <dbReference type="NCBI Taxonomy" id="1076179"/>
    <lineage>
        <taxon>unclassified sequences</taxon>
        <taxon>metagenomes</taxon>
        <taxon>ecological metagenomes</taxon>
    </lineage>
</organism>
<protein>
    <submittedName>
        <fullName evidence="1">Uncharacterized protein</fullName>
    </submittedName>
</protein>
<proteinExistence type="predicted"/>
<dbReference type="EMBL" id="VSSQ01038495">
    <property type="protein sequence ID" value="MPM91439.1"/>
    <property type="molecule type" value="Genomic_DNA"/>
</dbReference>
<comment type="caution">
    <text evidence="1">The sequence shown here is derived from an EMBL/GenBank/DDBJ whole genome shotgun (WGS) entry which is preliminary data.</text>
</comment>
<dbReference type="AlphaFoldDB" id="A0A645DQB4"/>